<dbReference type="Proteomes" id="UP000291562">
    <property type="component" value="Chromosome"/>
</dbReference>
<sequence>MQLRILTTIVASLVVIAAMGRTLYTTDFRTPAISNNASDTRMPLATSGAILGLKDGLVEAHADGLTGTVRVKRLQMADASTLLAKVCEVMPNHLSWIKSVRVYAPDTADMTNPATTAELSQSCQ</sequence>
<reference evidence="1 2" key="1">
    <citation type="submission" date="2019-01" db="EMBL/GenBank/DDBJ databases">
        <title>Pseudolysobacter antarctica gen. nov., sp. nov., isolated from Fildes Peninsula, Antarctica.</title>
        <authorList>
            <person name="Wei Z."/>
            <person name="Peng F."/>
        </authorList>
    </citation>
    <scope>NUCLEOTIDE SEQUENCE [LARGE SCALE GENOMIC DNA]</scope>
    <source>
        <strain evidence="1 2">AQ6-296</strain>
    </source>
</reference>
<evidence type="ECO:0000313" key="2">
    <source>
        <dbReference type="Proteomes" id="UP000291562"/>
    </source>
</evidence>
<keyword evidence="2" id="KW-1185">Reference proteome</keyword>
<protein>
    <submittedName>
        <fullName evidence="1">Uncharacterized protein</fullName>
    </submittedName>
</protein>
<dbReference type="KEGG" id="xbc:ELE36_10050"/>
<name>A0A411HJW8_9GAMM</name>
<organism evidence="1 2">
    <name type="scientific">Pseudolysobacter antarcticus</name>
    <dbReference type="NCBI Taxonomy" id="2511995"/>
    <lineage>
        <taxon>Bacteria</taxon>
        <taxon>Pseudomonadati</taxon>
        <taxon>Pseudomonadota</taxon>
        <taxon>Gammaproteobacteria</taxon>
        <taxon>Lysobacterales</taxon>
        <taxon>Rhodanobacteraceae</taxon>
        <taxon>Pseudolysobacter</taxon>
    </lineage>
</organism>
<gene>
    <name evidence="1" type="ORF">ELE36_10050</name>
</gene>
<dbReference type="RefSeq" id="WP_129832942.1">
    <property type="nucleotide sequence ID" value="NZ_CP035704.1"/>
</dbReference>
<dbReference type="AlphaFoldDB" id="A0A411HJW8"/>
<dbReference type="EMBL" id="CP035704">
    <property type="protein sequence ID" value="QBB70677.1"/>
    <property type="molecule type" value="Genomic_DNA"/>
</dbReference>
<evidence type="ECO:0000313" key="1">
    <source>
        <dbReference type="EMBL" id="QBB70677.1"/>
    </source>
</evidence>
<proteinExistence type="predicted"/>
<accession>A0A411HJW8</accession>